<evidence type="ECO:0000259" key="11">
    <source>
        <dbReference type="PROSITE" id="PS50125"/>
    </source>
</evidence>
<dbReference type="GeneID" id="107228016"/>
<dbReference type="Pfam" id="PF08376">
    <property type="entry name" value="NIT"/>
    <property type="match status" value="1"/>
</dbReference>
<protein>
    <submittedName>
        <fullName evidence="13">Uncharacterized protein LOC107228016</fullName>
    </submittedName>
</protein>
<dbReference type="CDD" id="cd07302">
    <property type="entry name" value="CHD"/>
    <property type="match status" value="1"/>
</dbReference>
<dbReference type="Gene3D" id="6.10.250.780">
    <property type="match status" value="1"/>
</dbReference>
<dbReference type="RefSeq" id="XP_046596117.1">
    <property type="nucleotide sequence ID" value="XM_046740161.1"/>
</dbReference>
<keyword evidence="7 8" id="KW-0456">Lyase</keyword>
<dbReference type="InterPro" id="IPR001054">
    <property type="entry name" value="A/G_cyclase"/>
</dbReference>
<dbReference type="SMART" id="SM00044">
    <property type="entry name" value="CYCc"/>
    <property type="match status" value="1"/>
</dbReference>
<evidence type="ECO:0000256" key="3">
    <source>
        <dbReference type="ARBA" id="ARBA00022741"/>
    </source>
</evidence>
<keyword evidence="5 10" id="KW-0472">Membrane</keyword>
<evidence type="ECO:0000256" key="7">
    <source>
        <dbReference type="ARBA" id="ARBA00023239"/>
    </source>
</evidence>
<dbReference type="SUPFAM" id="SSF55073">
    <property type="entry name" value="Nucleotide cyclase"/>
    <property type="match status" value="1"/>
</dbReference>
<dbReference type="InterPro" id="IPR018297">
    <property type="entry name" value="A/G_cyclase_CS"/>
</dbReference>
<reference evidence="13" key="1">
    <citation type="submission" date="2025-08" db="UniProtKB">
        <authorList>
            <consortium name="RefSeq"/>
        </authorList>
    </citation>
    <scope>IDENTIFICATION</scope>
    <source>
        <tissue evidence="13">Thorax and Abdomen</tissue>
    </source>
</reference>
<dbReference type="PROSITE" id="PS50125">
    <property type="entry name" value="GUANYLATE_CYCLASE_2"/>
    <property type="match status" value="1"/>
</dbReference>
<comment type="subcellular location">
    <subcellularLocation>
        <location evidence="1">Membrane</location>
    </subcellularLocation>
</comment>
<evidence type="ECO:0000313" key="12">
    <source>
        <dbReference type="Proteomes" id="UP000829291"/>
    </source>
</evidence>
<evidence type="ECO:0000256" key="10">
    <source>
        <dbReference type="SAM" id="Phobius"/>
    </source>
</evidence>
<evidence type="ECO:0000313" key="13">
    <source>
        <dbReference type="RefSeq" id="XP_046596117.1"/>
    </source>
</evidence>
<evidence type="ECO:0000256" key="9">
    <source>
        <dbReference type="SAM" id="MobiDB-lite"/>
    </source>
</evidence>
<keyword evidence="12" id="KW-1185">Reference proteome</keyword>
<feature type="domain" description="Guanylate cyclase" evidence="11">
    <location>
        <begin position="437"/>
        <end position="567"/>
    </location>
</feature>
<feature type="transmembrane region" description="Helical" evidence="10">
    <location>
        <begin position="358"/>
        <end position="378"/>
    </location>
</feature>
<keyword evidence="3" id="KW-0547">Nucleotide-binding</keyword>
<evidence type="ECO:0000256" key="6">
    <source>
        <dbReference type="ARBA" id="ARBA00023180"/>
    </source>
</evidence>
<name>A0ABM3G771_NEOLC</name>
<evidence type="ECO:0000256" key="4">
    <source>
        <dbReference type="ARBA" id="ARBA00022989"/>
    </source>
</evidence>
<dbReference type="Gene3D" id="3.30.70.1230">
    <property type="entry name" value="Nucleotide cyclase"/>
    <property type="match status" value="1"/>
</dbReference>
<dbReference type="PROSITE" id="PS00452">
    <property type="entry name" value="GUANYLATE_CYCLASE_1"/>
    <property type="match status" value="1"/>
</dbReference>
<feature type="compositionally biased region" description="Polar residues" evidence="9">
    <location>
        <begin position="12"/>
        <end position="29"/>
    </location>
</feature>
<proteinExistence type="inferred from homology"/>
<sequence length="655" mass="73525">MTVEESPKSRRPSSGTGNENTELKSSQVKPKTGCFRINPGSKDGQRVYLIQMILLPFIPIAALIAQSCHSMATAVKVLHRAENVEQQIGITVEIGRLLTAFQQERTQSAIYIFTGENRTALNNAYANTDELLRDANWSSWNEDSSSGIRFHLTNFSKVRRDVLITRTACGNLTQECGNGAAVEGMTRWYVRANHQMLERISERIGSTATGNVWRLLIAYKYIMRSVEHVTISVIFGLQKYTEGQLSNQGLTSYVEHDTLAREYFEAIHHFAPGLLPLADDEAGGIKREVDRRREEISSNVKSASNMMLLNSYYIEMNEYVEVLRSYGTELQHLIRTGSIFARRQHLFKEMRSASNQQGVVIAILALVLIISPVIILLIGNAALTIQYFAGSLVSRTQELRREKGKSDRLLFQMLPPTVVKQLKQQKQVPAEDFESVTIYFSDIVGFTDLSSNSTPMEIVNMLNTLYRLFDSRIQKYDVYKVETIGDAYMVVSGLPQRNGSKHVGEIATMSLDLLSGIRCYTIPHRQGERLEIRIGVNTGPCVAGVVGTTMPRYCLFGDTINTASRMESTGEAMKIQVSQNTKDALDDLGGYITELRGSMEVKGKGMMNTYWLTGKEEELPPPVDQVESIFTLCSFIEPEFLQIINEMDDTPFSML</sequence>
<keyword evidence="6" id="KW-0325">Glycoprotein</keyword>
<dbReference type="Pfam" id="PF00211">
    <property type="entry name" value="Guanylate_cyc"/>
    <property type="match status" value="1"/>
</dbReference>
<dbReference type="Proteomes" id="UP000829291">
    <property type="component" value="Chromosome 5"/>
</dbReference>
<keyword evidence="2 10" id="KW-0812">Transmembrane</keyword>
<comment type="similarity">
    <text evidence="8">Belongs to the adenylyl cyclase class-4/guanylyl cyclase family.</text>
</comment>
<dbReference type="InterPro" id="IPR050401">
    <property type="entry name" value="Cyclic_nucleotide_synthase"/>
</dbReference>
<dbReference type="InterPro" id="IPR013587">
    <property type="entry name" value="Nitrate/nitrite_sensing"/>
</dbReference>
<evidence type="ECO:0000256" key="1">
    <source>
        <dbReference type="ARBA" id="ARBA00004370"/>
    </source>
</evidence>
<feature type="transmembrane region" description="Helical" evidence="10">
    <location>
        <begin position="48"/>
        <end position="65"/>
    </location>
</feature>
<evidence type="ECO:0000256" key="8">
    <source>
        <dbReference type="RuleBase" id="RU000405"/>
    </source>
</evidence>
<dbReference type="InterPro" id="IPR029787">
    <property type="entry name" value="Nucleotide_cyclase"/>
</dbReference>
<accession>A0ABM3G771</accession>
<evidence type="ECO:0000256" key="2">
    <source>
        <dbReference type="ARBA" id="ARBA00022692"/>
    </source>
</evidence>
<evidence type="ECO:0000256" key="5">
    <source>
        <dbReference type="ARBA" id="ARBA00023136"/>
    </source>
</evidence>
<gene>
    <name evidence="13" type="primary">LOC107228016</name>
</gene>
<keyword evidence="4 10" id="KW-1133">Transmembrane helix</keyword>
<dbReference type="PANTHER" id="PTHR11920">
    <property type="entry name" value="GUANYLYL CYCLASE"/>
    <property type="match status" value="1"/>
</dbReference>
<dbReference type="PANTHER" id="PTHR11920:SF501">
    <property type="entry name" value="GUANYLATE CYCLASE 32E"/>
    <property type="match status" value="1"/>
</dbReference>
<feature type="region of interest" description="Disordered" evidence="9">
    <location>
        <begin position="1"/>
        <end position="34"/>
    </location>
</feature>
<organism evidence="12 13">
    <name type="scientific">Neodiprion lecontei</name>
    <name type="common">Redheaded pine sawfly</name>
    <dbReference type="NCBI Taxonomy" id="441921"/>
    <lineage>
        <taxon>Eukaryota</taxon>
        <taxon>Metazoa</taxon>
        <taxon>Ecdysozoa</taxon>
        <taxon>Arthropoda</taxon>
        <taxon>Hexapoda</taxon>
        <taxon>Insecta</taxon>
        <taxon>Pterygota</taxon>
        <taxon>Neoptera</taxon>
        <taxon>Endopterygota</taxon>
        <taxon>Hymenoptera</taxon>
        <taxon>Tenthredinoidea</taxon>
        <taxon>Diprionidae</taxon>
        <taxon>Diprioninae</taxon>
        <taxon>Neodiprion</taxon>
    </lineage>
</organism>